<dbReference type="Proteomes" id="UP001333110">
    <property type="component" value="Unassembled WGS sequence"/>
</dbReference>
<evidence type="ECO:0000313" key="2">
    <source>
        <dbReference type="Proteomes" id="UP001333110"/>
    </source>
</evidence>
<dbReference type="PANTHER" id="PTHR33332">
    <property type="entry name" value="REVERSE TRANSCRIPTASE DOMAIN-CONTAINING PROTEIN"/>
    <property type="match status" value="1"/>
</dbReference>
<dbReference type="EMBL" id="JAUNZN010000008">
    <property type="protein sequence ID" value="KAK4817123.1"/>
    <property type="molecule type" value="Genomic_DNA"/>
</dbReference>
<dbReference type="AlphaFoldDB" id="A0AAN7MVW1"/>
<evidence type="ECO:0000313" key="1">
    <source>
        <dbReference type="EMBL" id="KAK4817123.1"/>
    </source>
</evidence>
<proteinExistence type="predicted"/>
<comment type="caution">
    <text evidence="1">The sequence shown here is derived from an EMBL/GenBank/DDBJ whole genome shotgun (WGS) entry which is preliminary data.</text>
</comment>
<accession>A0AAN7MVW1</accession>
<reference evidence="1 2" key="1">
    <citation type="journal article" date="2023" name="J. Hered.">
        <title>Chromosome-level genome of the wood stork (Mycteria americana) provides insight into avian chromosome evolution.</title>
        <authorList>
            <person name="Flamio R. Jr."/>
            <person name="Ramstad K.M."/>
        </authorList>
    </citation>
    <scope>NUCLEOTIDE SEQUENCE [LARGE SCALE GENOMIC DNA]</scope>
    <source>
        <strain evidence="1">JAX WOST 10</strain>
    </source>
</reference>
<evidence type="ECO:0008006" key="3">
    <source>
        <dbReference type="Google" id="ProtNLM"/>
    </source>
</evidence>
<sequence length="185" mass="20461">MILEVFSNLSDSMILGRTQRLVVNSSFSNWQPVTIGAPQGLILGPTLFNIFISDLDDGIKCTLMKFADYTKLSGEADTSEGRATLQEERDRLEEWADKNLMNVRTCTWENNPGVQHRLGSTHLGSSSVERDLGVLVGNKLNVSEQCAAAAKKVNRMLGCINKGITSRDKEVIIPLYAVLVRPHLE</sequence>
<keyword evidence="2" id="KW-1185">Reference proteome</keyword>
<gene>
    <name evidence="1" type="ORF">QYF61_000306</name>
</gene>
<protein>
    <recommendedName>
        <fullName evidence="3">Reverse transcriptase domain-containing protein</fullName>
    </recommendedName>
</protein>
<name>A0AAN7MVW1_MYCAM</name>
<organism evidence="1 2">
    <name type="scientific">Mycteria americana</name>
    <name type="common">Wood stork</name>
    <dbReference type="NCBI Taxonomy" id="33587"/>
    <lineage>
        <taxon>Eukaryota</taxon>
        <taxon>Metazoa</taxon>
        <taxon>Chordata</taxon>
        <taxon>Craniata</taxon>
        <taxon>Vertebrata</taxon>
        <taxon>Euteleostomi</taxon>
        <taxon>Archelosauria</taxon>
        <taxon>Archosauria</taxon>
        <taxon>Dinosauria</taxon>
        <taxon>Saurischia</taxon>
        <taxon>Theropoda</taxon>
        <taxon>Coelurosauria</taxon>
        <taxon>Aves</taxon>
        <taxon>Neognathae</taxon>
        <taxon>Neoaves</taxon>
        <taxon>Aequornithes</taxon>
        <taxon>Ciconiiformes</taxon>
        <taxon>Ciconiidae</taxon>
        <taxon>Mycteria</taxon>
    </lineage>
</organism>